<sequence length="133" mass="14710">MSTHLAASPQAYRESAVLTAPPERLVVMLYDGAGRFLHQAVVTMRAGDIQTCHERLRRAEAIIDHLLETLDMSQGEVAQQLESIYIFCQRLIAEARIRLDPEKLEQVRGLLAELREAWDQIGTAGSGSQAAPA</sequence>
<comment type="subcellular location">
    <subcellularLocation>
        <location evidence="1 6">Cytoplasm</location>
        <location evidence="1 6">Cytosol</location>
    </subcellularLocation>
</comment>
<dbReference type="PANTHER" id="PTHR34773:SF1">
    <property type="entry name" value="FLAGELLAR SECRETION CHAPERONE FLIS"/>
    <property type="match status" value="1"/>
</dbReference>
<keyword evidence="3 6" id="KW-0963">Cytoplasm</keyword>
<dbReference type="eggNOG" id="COG1516">
    <property type="taxonomic scope" value="Bacteria"/>
</dbReference>
<organism evidence="7 8">
    <name type="scientific">Conexibacter woesei (strain DSM 14684 / CCUG 47730 / CIP 108061 / JCM 11494 / NBRC 100937 / ID131577)</name>
    <dbReference type="NCBI Taxonomy" id="469383"/>
    <lineage>
        <taxon>Bacteria</taxon>
        <taxon>Bacillati</taxon>
        <taxon>Actinomycetota</taxon>
        <taxon>Thermoleophilia</taxon>
        <taxon>Solirubrobacterales</taxon>
        <taxon>Conexibacteraceae</taxon>
        <taxon>Conexibacter</taxon>
    </lineage>
</organism>
<keyword evidence="8" id="KW-1185">Reference proteome</keyword>
<proteinExistence type="inferred from homology"/>
<dbReference type="Proteomes" id="UP000008229">
    <property type="component" value="Chromosome"/>
</dbReference>
<evidence type="ECO:0000256" key="4">
    <source>
        <dbReference type="ARBA" id="ARBA00022795"/>
    </source>
</evidence>
<evidence type="ECO:0000256" key="6">
    <source>
        <dbReference type="PIRNR" id="PIRNR039090"/>
    </source>
</evidence>
<keyword evidence="7" id="KW-0969">Cilium</keyword>
<evidence type="ECO:0000313" key="7">
    <source>
        <dbReference type="EMBL" id="ADB48469.1"/>
    </source>
</evidence>
<dbReference type="PIRSF" id="PIRSF039090">
    <property type="entry name" value="Flis"/>
    <property type="match status" value="1"/>
</dbReference>
<evidence type="ECO:0000256" key="1">
    <source>
        <dbReference type="ARBA" id="ARBA00004514"/>
    </source>
</evidence>
<dbReference type="STRING" id="469383.Cwoe_0033"/>
<dbReference type="GO" id="GO:0071973">
    <property type="term" value="P:bacterial-type flagellum-dependent cell motility"/>
    <property type="evidence" value="ECO:0007669"/>
    <property type="project" value="TreeGrafter"/>
</dbReference>
<gene>
    <name evidence="7" type="ordered locus">Cwoe_0033</name>
</gene>
<dbReference type="InterPro" id="IPR003713">
    <property type="entry name" value="FliS"/>
</dbReference>
<comment type="similarity">
    <text evidence="2 6">Belongs to the FliS family.</text>
</comment>
<evidence type="ECO:0000256" key="2">
    <source>
        <dbReference type="ARBA" id="ARBA00008787"/>
    </source>
</evidence>
<dbReference type="Pfam" id="PF02561">
    <property type="entry name" value="FliS"/>
    <property type="match status" value="1"/>
</dbReference>
<dbReference type="SUPFAM" id="SSF101116">
    <property type="entry name" value="Flagellar export chaperone FliS"/>
    <property type="match status" value="1"/>
</dbReference>
<dbReference type="GO" id="GO:0005829">
    <property type="term" value="C:cytosol"/>
    <property type="evidence" value="ECO:0007669"/>
    <property type="project" value="UniProtKB-SubCell"/>
</dbReference>
<reference evidence="8" key="2">
    <citation type="submission" date="2010-01" db="EMBL/GenBank/DDBJ databases">
        <title>The complete genome of Conexibacter woesei DSM 14684.</title>
        <authorList>
            <consortium name="US DOE Joint Genome Institute (JGI-PGF)"/>
            <person name="Lucas S."/>
            <person name="Copeland A."/>
            <person name="Lapidus A."/>
            <person name="Glavina del Rio T."/>
            <person name="Dalin E."/>
            <person name="Tice H."/>
            <person name="Bruce D."/>
            <person name="Goodwin L."/>
            <person name="Pitluck S."/>
            <person name="Kyrpides N."/>
            <person name="Mavromatis K."/>
            <person name="Ivanova N."/>
            <person name="Mikhailova N."/>
            <person name="Chertkov O."/>
            <person name="Brettin T."/>
            <person name="Detter J.C."/>
            <person name="Han C."/>
            <person name="Larimer F."/>
            <person name="Land M."/>
            <person name="Hauser L."/>
            <person name="Markowitz V."/>
            <person name="Cheng J.-F."/>
            <person name="Hugenholtz P."/>
            <person name="Woyke T."/>
            <person name="Wu D."/>
            <person name="Pukall R."/>
            <person name="Steenblock K."/>
            <person name="Schneider S."/>
            <person name="Klenk H.-P."/>
            <person name="Eisen J.A."/>
        </authorList>
    </citation>
    <scope>NUCLEOTIDE SEQUENCE [LARGE SCALE GENOMIC DNA]</scope>
    <source>
        <strain evidence="8">DSM 14684 / CIP 108061 / JCM 11494 / NBRC 100937 / ID131577</strain>
    </source>
</reference>
<keyword evidence="4 6" id="KW-1005">Bacterial flagellum biogenesis</keyword>
<dbReference type="AlphaFoldDB" id="D3F3Y6"/>
<evidence type="ECO:0000313" key="8">
    <source>
        <dbReference type="Proteomes" id="UP000008229"/>
    </source>
</evidence>
<keyword evidence="5" id="KW-0143">Chaperone</keyword>
<reference evidence="7 8" key="1">
    <citation type="journal article" date="2010" name="Stand. Genomic Sci.">
        <title>Complete genome sequence of Conexibacter woesei type strain (ID131577).</title>
        <authorList>
            <person name="Pukall R."/>
            <person name="Lapidus A."/>
            <person name="Glavina Del Rio T."/>
            <person name="Copeland A."/>
            <person name="Tice H."/>
            <person name="Cheng J.-F."/>
            <person name="Lucas S."/>
            <person name="Chen F."/>
            <person name="Nolan M."/>
            <person name="Bruce D."/>
            <person name="Goodwin L."/>
            <person name="Pitluck S."/>
            <person name="Mavromatis K."/>
            <person name="Ivanova N."/>
            <person name="Ovchinnikova G."/>
            <person name="Pati A."/>
            <person name="Chen A."/>
            <person name="Palaniappan K."/>
            <person name="Land M."/>
            <person name="Hauser L."/>
            <person name="Chang Y.-J."/>
            <person name="Jeffries C.D."/>
            <person name="Chain P."/>
            <person name="Meincke L."/>
            <person name="Sims D."/>
            <person name="Brettin T."/>
            <person name="Detter J.C."/>
            <person name="Rohde M."/>
            <person name="Goeker M."/>
            <person name="Bristow J."/>
            <person name="Eisen J.A."/>
            <person name="Markowitz V."/>
            <person name="Kyrpides N.C."/>
            <person name="Klenk H.-P."/>
            <person name="Hugenholtz P."/>
        </authorList>
    </citation>
    <scope>NUCLEOTIDE SEQUENCE [LARGE SCALE GENOMIC DNA]</scope>
    <source>
        <strain evidence="8">DSM 14684 / CIP 108061 / JCM 11494 / NBRC 100937 / ID131577</strain>
    </source>
</reference>
<keyword evidence="7" id="KW-0966">Cell projection</keyword>
<dbReference type="OrthoDB" id="3268516at2"/>
<dbReference type="RefSeq" id="WP_012931522.1">
    <property type="nucleotide sequence ID" value="NC_013739.1"/>
</dbReference>
<protein>
    <recommendedName>
        <fullName evidence="6">Flagellar secretion chaperone FliS</fullName>
    </recommendedName>
</protein>
<dbReference type="NCBIfam" id="TIGR00208">
    <property type="entry name" value="fliS"/>
    <property type="match status" value="1"/>
</dbReference>
<keyword evidence="7" id="KW-0282">Flagellum</keyword>
<evidence type="ECO:0000256" key="5">
    <source>
        <dbReference type="ARBA" id="ARBA00023186"/>
    </source>
</evidence>
<dbReference type="PANTHER" id="PTHR34773">
    <property type="entry name" value="FLAGELLAR SECRETION CHAPERONE FLIS"/>
    <property type="match status" value="1"/>
</dbReference>
<dbReference type="Gene3D" id="1.20.120.340">
    <property type="entry name" value="Flagellar protein FliS"/>
    <property type="match status" value="1"/>
</dbReference>
<accession>D3F3Y6</accession>
<dbReference type="GO" id="GO:0044780">
    <property type="term" value="P:bacterial-type flagellum assembly"/>
    <property type="evidence" value="ECO:0007669"/>
    <property type="project" value="InterPro"/>
</dbReference>
<dbReference type="HOGENOM" id="CLU_080373_3_2_11"/>
<dbReference type="EMBL" id="CP001854">
    <property type="protein sequence ID" value="ADB48469.1"/>
    <property type="molecule type" value="Genomic_DNA"/>
</dbReference>
<evidence type="ECO:0000256" key="3">
    <source>
        <dbReference type="ARBA" id="ARBA00022490"/>
    </source>
</evidence>
<dbReference type="KEGG" id="cwo:Cwoe_0033"/>
<name>D3F3Y6_CONWI</name>
<dbReference type="CDD" id="cd16098">
    <property type="entry name" value="FliS"/>
    <property type="match status" value="1"/>
</dbReference>
<dbReference type="InterPro" id="IPR036584">
    <property type="entry name" value="FliS_sf"/>
</dbReference>